<dbReference type="AlphaFoldDB" id="A0A9P5NPQ3"/>
<keyword evidence="4" id="KW-1185">Reference proteome</keyword>
<evidence type="ECO:0000256" key="2">
    <source>
        <dbReference type="SAM" id="SignalP"/>
    </source>
</evidence>
<keyword evidence="2" id="KW-0732">Signal</keyword>
<feature type="region of interest" description="Disordered" evidence="1">
    <location>
        <begin position="455"/>
        <end position="475"/>
    </location>
</feature>
<gene>
    <name evidence="3" type="ORF">CPB84DRAFT_1747216</name>
</gene>
<feature type="signal peptide" evidence="2">
    <location>
        <begin position="1"/>
        <end position="18"/>
    </location>
</feature>
<sequence length="512" mass="58675">MRPSLFLVTATFTLAAQASWFSSSSEAPTYNSWNTKELRAWLEVHNVPLPDHPSHSELVTLVQDNWNTASAWTQDQYNSAQKSFSDVRDTTFETWDESRLRQWLLEHGVVAPKGPKEHLALLAKHKYEAYNKAASSYASQVSATVSTAIYGDTKHQMSKSASSIVTQATAAAAQASAEVARAFDESKDYVYSSWDDNQLRTWLEDKGVIKTKTQHRREDLIQKMHNAWGRVADPIWAVWSHSYMHDWLVSHNIIKSDFEKNRDSLEMLMKKYYYSTSDTVYNSWSDSELKHWLVGHDIIKSDAQASRDKMLKLMQDNYLSAKDTFWHGWSDNSIRDWLITNGYMRSDAQVKRDELIKLANEKWDDQVARTSAYLTWPDARLRAYLRDHGIDDSAIPEPRPILLQEVRVRWVQTKSRAETIYDRIKEMVNSGIYRAEDVLHHVLALLNGGWEETKGKVEGTKRSGEQAWDDAKKKASGDYEKAANWASDSAEDARQKAGEKIKVTGQKVKGEL</sequence>
<accession>A0A9P5NPQ3</accession>
<protein>
    <submittedName>
        <fullName evidence="3">Uncharacterized protein</fullName>
    </submittedName>
</protein>
<evidence type="ECO:0000256" key="1">
    <source>
        <dbReference type="SAM" id="MobiDB-lite"/>
    </source>
</evidence>
<reference evidence="3" key="1">
    <citation type="submission" date="2020-11" db="EMBL/GenBank/DDBJ databases">
        <authorList>
            <consortium name="DOE Joint Genome Institute"/>
            <person name="Ahrendt S."/>
            <person name="Riley R."/>
            <person name="Andreopoulos W."/>
            <person name="LaButti K."/>
            <person name="Pangilinan J."/>
            <person name="Ruiz-duenas F.J."/>
            <person name="Barrasa J.M."/>
            <person name="Sanchez-Garcia M."/>
            <person name="Camarero S."/>
            <person name="Miyauchi S."/>
            <person name="Serrano A."/>
            <person name="Linde D."/>
            <person name="Babiker R."/>
            <person name="Drula E."/>
            <person name="Ayuso-Fernandez I."/>
            <person name="Pacheco R."/>
            <person name="Padilla G."/>
            <person name="Ferreira P."/>
            <person name="Barriuso J."/>
            <person name="Kellner H."/>
            <person name="Castanera R."/>
            <person name="Alfaro M."/>
            <person name="Ramirez L."/>
            <person name="Pisabarro A.G."/>
            <person name="Kuo A."/>
            <person name="Tritt A."/>
            <person name="Lipzen A."/>
            <person name="He G."/>
            <person name="Yan M."/>
            <person name="Ng V."/>
            <person name="Cullen D."/>
            <person name="Martin F."/>
            <person name="Rosso M.-N."/>
            <person name="Henrissat B."/>
            <person name="Hibbett D."/>
            <person name="Martinez A.T."/>
            <person name="Grigoriev I.V."/>
        </authorList>
    </citation>
    <scope>NUCLEOTIDE SEQUENCE</scope>
    <source>
        <strain evidence="3">AH 44721</strain>
    </source>
</reference>
<proteinExistence type="predicted"/>
<dbReference type="Pfam" id="PF10281">
    <property type="entry name" value="Ish1"/>
    <property type="match status" value="6"/>
</dbReference>
<evidence type="ECO:0000313" key="4">
    <source>
        <dbReference type="Proteomes" id="UP000724874"/>
    </source>
</evidence>
<name>A0A9P5NPQ3_GYMJU</name>
<organism evidence="3 4">
    <name type="scientific">Gymnopilus junonius</name>
    <name type="common">Spectacular rustgill mushroom</name>
    <name type="synonym">Gymnopilus spectabilis subsp. junonius</name>
    <dbReference type="NCBI Taxonomy" id="109634"/>
    <lineage>
        <taxon>Eukaryota</taxon>
        <taxon>Fungi</taxon>
        <taxon>Dikarya</taxon>
        <taxon>Basidiomycota</taxon>
        <taxon>Agaricomycotina</taxon>
        <taxon>Agaricomycetes</taxon>
        <taxon>Agaricomycetidae</taxon>
        <taxon>Agaricales</taxon>
        <taxon>Agaricineae</taxon>
        <taxon>Hymenogastraceae</taxon>
        <taxon>Gymnopilus</taxon>
    </lineage>
</organism>
<comment type="caution">
    <text evidence="3">The sequence shown here is derived from an EMBL/GenBank/DDBJ whole genome shotgun (WGS) entry which is preliminary data.</text>
</comment>
<dbReference type="OrthoDB" id="2527403at2759"/>
<evidence type="ECO:0000313" key="3">
    <source>
        <dbReference type="EMBL" id="KAF8900995.1"/>
    </source>
</evidence>
<dbReference type="InterPro" id="IPR018803">
    <property type="entry name" value="Ish1/Msc1-like"/>
</dbReference>
<feature type="chain" id="PRO_5040396078" evidence="2">
    <location>
        <begin position="19"/>
        <end position="512"/>
    </location>
</feature>
<dbReference type="Proteomes" id="UP000724874">
    <property type="component" value="Unassembled WGS sequence"/>
</dbReference>
<dbReference type="EMBL" id="JADNYJ010000044">
    <property type="protein sequence ID" value="KAF8900995.1"/>
    <property type="molecule type" value="Genomic_DNA"/>
</dbReference>